<dbReference type="Pfam" id="PF01118">
    <property type="entry name" value="Semialdhyde_dh"/>
    <property type="match status" value="1"/>
</dbReference>
<dbReference type="InterPro" id="IPR000534">
    <property type="entry name" value="Semialdehyde_DH_NAD-bd"/>
</dbReference>
<dbReference type="InterPro" id="IPR012280">
    <property type="entry name" value="Semialdhyde_DH_dimer_dom"/>
</dbReference>
<proteinExistence type="inferred from homology"/>
<comment type="similarity">
    <text evidence="1">Belongs to the aspartate-semialdehyde dehydrogenase family.</text>
</comment>
<name>A0A382H4C5_9ZZZZ</name>
<reference evidence="3" key="1">
    <citation type="submission" date="2018-05" db="EMBL/GenBank/DDBJ databases">
        <authorList>
            <person name="Lanie J.A."/>
            <person name="Ng W.-L."/>
            <person name="Kazmierczak K.M."/>
            <person name="Andrzejewski T.M."/>
            <person name="Davidsen T.M."/>
            <person name="Wayne K.J."/>
            <person name="Tettelin H."/>
            <person name="Glass J.I."/>
            <person name="Rusch D."/>
            <person name="Podicherti R."/>
            <person name="Tsui H.-C.T."/>
            <person name="Winkler M.E."/>
        </authorList>
    </citation>
    <scope>NUCLEOTIDE SEQUENCE</scope>
</reference>
<dbReference type="GO" id="GO:0046983">
    <property type="term" value="F:protein dimerization activity"/>
    <property type="evidence" value="ECO:0007669"/>
    <property type="project" value="InterPro"/>
</dbReference>
<feature type="domain" description="Semialdehyde dehydrogenase NAD-binding" evidence="2">
    <location>
        <begin position="2"/>
        <end position="116"/>
    </location>
</feature>
<dbReference type="SUPFAM" id="SSF51735">
    <property type="entry name" value="NAD(P)-binding Rossmann-fold domains"/>
    <property type="match status" value="1"/>
</dbReference>
<dbReference type="GO" id="GO:0051287">
    <property type="term" value="F:NAD binding"/>
    <property type="evidence" value="ECO:0007669"/>
    <property type="project" value="InterPro"/>
</dbReference>
<evidence type="ECO:0000259" key="2">
    <source>
        <dbReference type="SMART" id="SM00859"/>
    </source>
</evidence>
<dbReference type="EMBL" id="UINC01059058">
    <property type="protein sequence ID" value="SVB82039.1"/>
    <property type="molecule type" value="Genomic_DNA"/>
</dbReference>
<evidence type="ECO:0000256" key="1">
    <source>
        <dbReference type="ARBA" id="ARBA00010584"/>
    </source>
</evidence>
<dbReference type="PANTHER" id="PTHR46278">
    <property type="entry name" value="DEHYDROGENASE, PUTATIVE-RELATED"/>
    <property type="match status" value="1"/>
</dbReference>
<accession>A0A382H4C5</accession>
<dbReference type="GO" id="GO:0016620">
    <property type="term" value="F:oxidoreductase activity, acting on the aldehyde or oxo group of donors, NAD or NADP as acceptor"/>
    <property type="evidence" value="ECO:0007669"/>
    <property type="project" value="InterPro"/>
</dbReference>
<dbReference type="AlphaFoldDB" id="A0A382H4C5"/>
<dbReference type="GO" id="GO:0008652">
    <property type="term" value="P:amino acid biosynthetic process"/>
    <property type="evidence" value="ECO:0007669"/>
    <property type="project" value="InterPro"/>
</dbReference>
<dbReference type="Pfam" id="PF02774">
    <property type="entry name" value="Semialdhyde_dhC"/>
    <property type="match status" value="1"/>
</dbReference>
<dbReference type="InterPro" id="IPR036291">
    <property type="entry name" value="NAD(P)-bd_dom_sf"/>
</dbReference>
<dbReference type="PANTHER" id="PTHR46278:SF2">
    <property type="entry name" value="ASPARTATE-SEMIALDEHYDE DEHYDROGENASE"/>
    <property type="match status" value="1"/>
</dbReference>
<dbReference type="CDD" id="cd02316">
    <property type="entry name" value="VcASADH2_like_N"/>
    <property type="match status" value="1"/>
</dbReference>
<dbReference type="NCBIfam" id="NF011456">
    <property type="entry name" value="PRK14874.1"/>
    <property type="match status" value="1"/>
</dbReference>
<gene>
    <name evidence="3" type="ORF">METZ01_LOCUS234893</name>
</gene>
<organism evidence="3">
    <name type="scientific">marine metagenome</name>
    <dbReference type="NCBI Taxonomy" id="408172"/>
    <lineage>
        <taxon>unclassified sequences</taxon>
        <taxon>metagenomes</taxon>
        <taxon>ecological metagenomes</taxon>
    </lineage>
</organism>
<dbReference type="Gene3D" id="3.30.360.10">
    <property type="entry name" value="Dihydrodipicolinate Reductase, domain 2"/>
    <property type="match status" value="1"/>
</dbReference>
<dbReference type="Gene3D" id="3.40.50.720">
    <property type="entry name" value="NAD(P)-binding Rossmann-like Domain"/>
    <property type="match status" value="1"/>
</dbReference>
<sequence>MNIAIVGATGNVGRKLLEVIEKLNFEFSELYLIASDKSVGKKITFKNKSYSVIGLSDFDFSKVKIAFFSAGSAIAEKWAPIAAKKTIVIDNSKHFRMDKDIPLVVPEVNADNLKNYKNKNIIANANCSTIQLVLALKPLHDQFKIKRVIVSTYQSVSGAGNAHMNELEEQSK</sequence>
<feature type="non-terminal residue" evidence="3">
    <location>
        <position position="172"/>
    </location>
</feature>
<dbReference type="SMART" id="SM00859">
    <property type="entry name" value="Semialdhyde_dh"/>
    <property type="match status" value="1"/>
</dbReference>
<protein>
    <recommendedName>
        <fullName evidence="2">Semialdehyde dehydrogenase NAD-binding domain-containing protein</fullName>
    </recommendedName>
</protein>
<evidence type="ECO:0000313" key="3">
    <source>
        <dbReference type="EMBL" id="SVB82039.1"/>
    </source>
</evidence>